<evidence type="ECO:0000256" key="1">
    <source>
        <dbReference type="SAM" id="MobiDB-lite"/>
    </source>
</evidence>
<evidence type="ECO:0000313" key="4">
    <source>
        <dbReference type="Proteomes" id="UP000820818"/>
    </source>
</evidence>
<dbReference type="Gene3D" id="2.60.40.10">
    <property type="entry name" value="Immunoglobulins"/>
    <property type="match status" value="1"/>
</dbReference>
<dbReference type="PANTHER" id="PTHR34677">
    <property type="match status" value="1"/>
</dbReference>
<dbReference type="EMBL" id="WJBH02000274">
    <property type="protein sequence ID" value="KAI9549714.1"/>
    <property type="molecule type" value="Genomic_DNA"/>
</dbReference>
<protein>
    <submittedName>
        <fullName evidence="3">Cell wall protein AWA1-like</fullName>
    </submittedName>
</protein>
<dbReference type="AlphaFoldDB" id="A0AAD5KDW7"/>
<evidence type="ECO:0000259" key="2">
    <source>
        <dbReference type="Pfam" id="PF19078"/>
    </source>
</evidence>
<sequence length="542" mass="54872">MGPEYVKVKRVGKNLHILFEDSQQADVIIEDYYEVMPEGYNGVVGQAENGNFYEYIPEDPDVKGLIPELVDGGESVSVALGGAEVSGAVLGLAGAGAAAAAAGGGGGTGGNAALAITAVSDNVGNPDNGSANLSSGGLTNDNTPTITGRAPAGSVVTIRDGSAVLGTTTADANGAWSFTPAALAEGSHSFTASASVNGSSTTTSAFTVVVDTVVPTVVVAADKTNLANSEEITVRFTLSEDSTDFTLVDVRPVNGTLTNLQGSGKNYTATFKPTAGVTSAMVSVDSDRFSDAAGNLNKDGAETNNTVSFSVGSGSGTALALAPTRWTPPRPPLRESSTDFVPGDVTVVNGELSNWQGSGTSYTATFRPNTGATSAAVVVSSDRFSDAAGNFNKDGADTNNAVSFSVGTGSGTNPVDTTPPTIAVSADKNNLANGETTTLRFTLSESSTDFVPGDVTVVNGSLTNWQGSGTSYTATFRPNTGATSAAVVVASDRFTDAAGNFNKDAWAPALAPAQPTPPRPPLLFPATKPVCLRANKQPSRLP</sequence>
<name>A0AAD5KDW7_9CRUS</name>
<gene>
    <name evidence="3" type="ORF">GHT06_007472</name>
</gene>
<organism evidence="3 4">
    <name type="scientific">Daphnia sinensis</name>
    <dbReference type="NCBI Taxonomy" id="1820382"/>
    <lineage>
        <taxon>Eukaryota</taxon>
        <taxon>Metazoa</taxon>
        <taxon>Ecdysozoa</taxon>
        <taxon>Arthropoda</taxon>
        <taxon>Crustacea</taxon>
        <taxon>Branchiopoda</taxon>
        <taxon>Diplostraca</taxon>
        <taxon>Cladocera</taxon>
        <taxon>Anomopoda</taxon>
        <taxon>Daphniidae</taxon>
        <taxon>Daphnia</taxon>
        <taxon>Daphnia similis group</taxon>
    </lineage>
</organism>
<dbReference type="InterPro" id="IPR044048">
    <property type="entry name" value="Big_12"/>
</dbReference>
<feature type="compositionally biased region" description="Pro residues" evidence="1">
    <location>
        <begin position="514"/>
        <end position="523"/>
    </location>
</feature>
<feature type="domain" description="Bacterial Ig-like" evidence="2">
    <location>
        <begin position="416"/>
        <end position="504"/>
    </location>
</feature>
<proteinExistence type="predicted"/>
<feature type="domain" description="Bacterial Ig-like" evidence="2">
    <location>
        <begin position="211"/>
        <end position="305"/>
    </location>
</feature>
<dbReference type="Proteomes" id="UP000820818">
    <property type="component" value="Unassembled WGS sequence"/>
</dbReference>
<reference evidence="3" key="1">
    <citation type="submission" date="2022-05" db="EMBL/GenBank/DDBJ databases">
        <title>A multi-omics perspective on studying reproductive biology in Daphnia sinensis.</title>
        <authorList>
            <person name="Jia J."/>
        </authorList>
    </citation>
    <scope>NUCLEOTIDE SEQUENCE</scope>
    <source>
        <strain evidence="3">WSL</strain>
    </source>
</reference>
<dbReference type="Pfam" id="PF19078">
    <property type="entry name" value="Big_12"/>
    <property type="match status" value="3"/>
</dbReference>
<comment type="caution">
    <text evidence="3">The sequence shown here is derived from an EMBL/GenBank/DDBJ whole genome shotgun (WGS) entry which is preliminary data.</text>
</comment>
<feature type="region of interest" description="Disordered" evidence="1">
    <location>
        <begin position="509"/>
        <end position="542"/>
    </location>
</feature>
<dbReference type="PANTHER" id="PTHR34677:SF3">
    <property type="entry name" value="BACTERIAL IG-LIKE DOMAIN-CONTAINING PROTEIN"/>
    <property type="match status" value="1"/>
</dbReference>
<dbReference type="InterPro" id="IPR013783">
    <property type="entry name" value="Ig-like_fold"/>
</dbReference>
<keyword evidence="4" id="KW-1185">Reference proteome</keyword>
<accession>A0AAD5KDW7</accession>
<evidence type="ECO:0000313" key="3">
    <source>
        <dbReference type="EMBL" id="KAI9549714.1"/>
    </source>
</evidence>
<feature type="domain" description="Bacterial Ig-like" evidence="2">
    <location>
        <begin position="333"/>
        <end position="400"/>
    </location>
</feature>